<dbReference type="AlphaFoldDB" id="A0A261ER04"/>
<organism evidence="2 3">
    <name type="scientific">Bombiscardovia coagulans</name>
    <dbReference type="NCBI Taxonomy" id="686666"/>
    <lineage>
        <taxon>Bacteria</taxon>
        <taxon>Bacillati</taxon>
        <taxon>Actinomycetota</taxon>
        <taxon>Actinomycetes</taxon>
        <taxon>Bifidobacteriales</taxon>
        <taxon>Bifidobacteriaceae</taxon>
        <taxon>Bombiscardovia</taxon>
    </lineage>
</organism>
<evidence type="ECO:0000313" key="2">
    <source>
        <dbReference type="EMBL" id="OZG49274.1"/>
    </source>
</evidence>
<feature type="compositionally biased region" description="Low complexity" evidence="1">
    <location>
        <begin position="1"/>
        <end position="22"/>
    </location>
</feature>
<keyword evidence="3" id="KW-1185">Reference proteome</keyword>
<gene>
    <name evidence="2" type="ORF">BOCO_1083</name>
</gene>
<dbReference type="OrthoDB" id="5188280at2"/>
<sequence length="247" mass="26529">MSTSTSNLGSSSIRSSRSGFINTAQSNHPSRPGQLDASLLDQLSGGRDPQEIDDMSHVSAASLLDKVHHTTDPQIVEKVVSLVDREGVDIVAELWSSAPPDTLPGTLWRLYLLRSWMQRQSDSISHLWKIGEPTHTAASAIAGVDSTPTADDMDRLADSILTGAFTGDFAIALERASAFCEVIARGLAATTPSFDHASQASQHLQAAQQAGQAGRNYATARKTVSSLMITSKDFAKAAKLWRQNKLE</sequence>
<evidence type="ECO:0000256" key="1">
    <source>
        <dbReference type="SAM" id="MobiDB-lite"/>
    </source>
</evidence>
<dbReference type="Proteomes" id="UP000216004">
    <property type="component" value="Unassembled WGS sequence"/>
</dbReference>
<proteinExistence type="predicted"/>
<dbReference type="EMBL" id="MWWS01000005">
    <property type="protein sequence ID" value="OZG49274.1"/>
    <property type="molecule type" value="Genomic_DNA"/>
</dbReference>
<accession>A0A261ER04</accession>
<feature type="region of interest" description="Disordered" evidence="1">
    <location>
        <begin position="1"/>
        <end position="34"/>
    </location>
</feature>
<protein>
    <submittedName>
        <fullName evidence="2">Thymidine phosphorylase</fullName>
    </submittedName>
</protein>
<comment type="caution">
    <text evidence="2">The sequence shown here is derived from an EMBL/GenBank/DDBJ whole genome shotgun (WGS) entry which is preliminary data.</text>
</comment>
<dbReference type="RefSeq" id="WP_094723087.1">
    <property type="nucleotide sequence ID" value="NZ_MWWS01000005.1"/>
</dbReference>
<reference evidence="2 3" key="1">
    <citation type="journal article" date="2017" name="BMC Genomics">
        <title>Comparative genomic and phylogenomic analyses of the Bifidobacteriaceae family.</title>
        <authorList>
            <person name="Lugli G.A."/>
            <person name="Milani C."/>
            <person name="Turroni F."/>
            <person name="Duranti S."/>
            <person name="Mancabelli L."/>
            <person name="Mangifesta M."/>
            <person name="Ferrario C."/>
            <person name="Modesto M."/>
            <person name="Mattarelli P."/>
            <person name="Jiri K."/>
            <person name="van Sinderen D."/>
            <person name="Ventura M."/>
        </authorList>
    </citation>
    <scope>NUCLEOTIDE SEQUENCE [LARGE SCALE GENOMIC DNA]</scope>
    <source>
        <strain evidence="2 3">DSM 22924</strain>
    </source>
</reference>
<evidence type="ECO:0000313" key="3">
    <source>
        <dbReference type="Proteomes" id="UP000216004"/>
    </source>
</evidence>
<name>A0A261ER04_9BIFI</name>